<evidence type="ECO:0008006" key="3">
    <source>
        <dbReference type="Google" id="ProtNLM"/>
    </source>
</evidence>
<proteinExistence type="predicted"/>
<name>A0ABW9Z7W3_9FLAO</name>
<protein>
    <recommendedName>
        <fullName evidence="3">TonB-dependent receptor</fullName>
    </recommendedName>
</protein>
<evidence type="ECO:0000313" key="1">
    <source>
        <dbReference type="EMBL" id="NBL64724.1"/>
    </source>
</evidence>
<keyword evidence="2" id="KW-1185">Reference proteome</keyword>
<gene>
    <name evidence="1" type="ORF">GV828_05860</name>
</gene>
<sequence length="246" mass="27969">MRMNKIGLLVIFWIAATTFGQEKLISGKIIFGTSPLKGIEIINLVNDKTTISENDGTFSILAKADDLLVFASENYRYRRKIISEAEVLSGKVLIELEPKPIDIDEIFIFNQQLDAVKMGILSKPAKRYTPAERRLKTASEAQLFLGPGMILMPTDFILNAISGRTKLLKKELAIERKEMAIASLENLFDEKYIITSLQIPKDYVGEFKYFAVEQDDFGKILQEKNRIKAAFLLTQISQRFKIRRGL</sequence>
<dbReference type="Proteomes" id="UP000798602">
    <property type="component" value="Unassembled WGS sequence"/>
</dbReference>
<reference evidence="2" key="1">
    <citation type="submission" date="2020-01" db="EMBL/GenBank/DDBJ databases">
        <title>Sphingomonas sp. strain CSW-10.</title>
        <authorList>
            <person name="Chen W.-M."/>
        </authorList>
    </citation>
    <scope>NUCLEOTIDE SEQUENCE [LARGE SCALE GENOMIC DNA]</scope>
    <source>
        <strain evidence="2">NST-5</strain>
    </source>
</reference>
<comment type="caution">
    <text evidence="1">The sequence shown here is derived from an EMBL/GenBank/DDBJ whole genome shotgun (WGS) entry which is preliminary data.</text>
</comment>
<accession>A0ABW9Z7W3</accession>
<dbReference type="EMBL" id="JAABLM010000006">
    <property type="protein sequence ID" value="NBL64724.1"/>
    <property type="molecule type" value="Genomic_DNA"/>
</dbReference>
<organism evidence="1 2">
    <name type="scientific">Flavobacterium ichthyis</name>
    <dbReference type="NCBI Taxonomy" id="2698827"/>
    <lineage>
        <taxon>Bacteria</taxon>
        <taxon>Pseudomonadati</taxon>
        <taxon>Bacteroidota</taxon>
        <taxon>Flavobacteriia</taxon>
        <taxon>Flavobacteriales</taxon>
        <taxon>Flavobacteriaceae</taxon>
        <taxon>Flavobacterium</taxon>
    </lineage>
</organism>
<dbReference type="RefSeq" id="WP_166536553.1">
    <property type="nucleotide sequence ID" value="NZ_JAABLM010000006.1"/>
</dbReference>
<evidence type="ECO:0000313" key="2">
    <source>
        <dbReference type="Proteomes" id="UP000798602"/>
    </source>
</evidence>